<accession>A0A8H6VMY7</accession>
<keyword evidence="2" id="KW-1185">Reference proteome</keyword>
<sequence length="408" mass="45836">MAATTAAQDPSPFRKFIKSESPFLKDIGQHTAVSHADDAVIRLPQINKLIANWQQASKEPLKGVTRDGNIRPNLFQLADDELDVEAIVDAAEHLLSTLTSEQKAKTLLDFDAPEKRMWQNTHLYVPMSRFGIRLDEVKPEVLTQALELLKATLSPEGYEKAIIATETNHFLGTLYNGHGILNRFSYNLAIFGTPSTTEPWAYTFFGHHLCLSIFLRGKHIEITPTFMGAEPNMIDEGPLAGTQLYIPEQELALKFMRGLSPELRKTAQASTTLDRAPGHQGAPWRAVCGAFQDNAVIQPEGLQLGLALMKGQRDLILQIIEQFVIYLPEKARSRRVRQAEKDMFETYFTWAGGFGEEDPFYYRIHGPTIIVEFEHCPSIFLGNTKAERFHIHTHVRTPNGGDYGHALV</sequence>
<evidence type="ECO:0000313" key="2">
    <source>
        <dbReference type="Proteomes" id="UP000660729"/>
    </source>
</evidence>
<name>A0A8H6VMY7_9PEZI</name>
<organism evidence="1 2">
    <name type="scientific">Pseudocercospora fuligena</name>
    <dbReference type="NCBI Taxonomy" id="685502"/>
    <lineage>
        <taxon>Eukaryota</taxon>
        <taxon>Fungi</taxon>
        <taxon>Dikarya</taxon>
        <taxon>Ascomycota</taxon>
        <taxon>Pezizomycotina</taxon>
        <taxon>Dothideomycetes</taxon>
        <taxon>Dothideomycetidae</taxon>
        <taxon>Mycosphaerellales</taxon>
        <taxon>Mycosphaerellaceae</taxon>
        <taxon>Pseudocercospora</taxon>
    </lineage>
</organism>
<dbReference type="OrthoDB" id="4539697at2759"/>
<evidence type="ECO:0008006" key="3">
    <source>
        <dbReference type="Google" id="ProtNLM"/>
    </source>
</evidence>
<gene>
    <name evidence="1" type="ORF">HII31_06026</name>
</gene>
<protein>
    <recommendedName>
        <fullName evidence="3">DUF3500 domain-containing protein</fullName>
    </recommendedName>
</protein>
<dbReference type="PANTHER" id="PTHR37489">
    <property type="entry name" value="DUF3500 DOMAIN-CONTAINING PROTEIN"/>
    <property type="match status" value="1"/>
</dbReference>
<dbReference type="EMBL" id="JABCIY010000116">
    <property type="protein sequence ID" value="KAF7192620.1"/>
    <property type="molecule type" value="Genomic_DNA"/>
</dbReference>
<dbReference type="AlphaFoldDB" id="A0A8H6VMY7"/>
<proteinExistence type="predicted"/>
<evidence type="ECO:0000313" key="1">
    <source>
        <dbReference type="EMBL" id="KAF7192620.1"/>
    </source>
</evidence>
<comment type="caution">
    <text evidence="1">The sequence shown here is derived from an EMBL/GenBank/DDBJ whole genome shotgun (WGS) entry which is preliminary data.</text>
</comment>
<dbReference type="Pfam" id="PF12006">
    <property type="entry name" value="DUF3500"/>
    <property type="match status" value="1"/>
</dbReference>
<dbReference type="PANTHER" id="PTHR37489:SF1">
    <property type="entry name" value="DUF3500 DOMAIN-CONTAINING PROTEIN"/>
    <property type="match status" value="1"/>
</dbReference>
<reference evidence="1" key="1">
    <citation type="submission" date="2020-04" db="EMBL/GenBank/DDBJ databases">
        <title>Draft genome resource of the tomato pathogen Pseudocercospora fuligena.</title>
        <authorList>
            <person name="Zaccaron A."/>
        </authorList>
    </citation>
    <scope>NUCLEOTIDE SEQUENCE</scope>
    <source>
        <strain evidence="1">PF001</strain>
    </source>
</reference>
<dbReference type="Proteomes" id="UP000660729">
    <property type="component" value="Unassembled WGS sequence"/>
</dbReference>
<dbReference type="InterPro" id="IPR021889">
    <property type="entry name" value="DUF3500"/>
</dbReference>